<sequence length="394" mass="44240">MKKIWVGLVSVFAIGLLLTLTGCQQQPQTANVGRNSRQLLAKSELTWVQTGQVIGKIDSHGNLKKSKLHQTPKSQLGNSLWITDSGKLDGSYQQISYDEAKQTFQKTMRDDSERDRYQMTTIKQFNEALAVAKANIRVKKYSDLTYYKSGNINNYLGQAVVASGKNLYMLALTRETQTDEETTAYPVTVYMRDVLKAPTKHLSLAKLAGNWQAEHDANDQLQVKGKFGYQISQTVNGSTDVTRFKIQDLRQLSTTALYTGTFIEHQRQVAAKGYYLPKATSLAGVMDRAVYLFISENEMIRVLNGTLTKYVRTPKNGTKITIPANITRVYEAFDQQNNPQVALSIMSLSTDSFEVVSNEANQLTNYTSLDLRDYKFAFVNDQQVTIRDASPSTN</sequence>
<reference evidence="2" key="1">
    <citation type="journal article" date="2019" name="Int. J. Syst. Evol. Microbiol.">
        <title>The Global Catalogue of Microorganisms (GCM) 10K type strain sequencing project: providing services to taxonomists for standard genome sequencing and annotation.</title>
        <authorList>
            <consortium name="The Broad Institute Genomics Platform"/>
            <consortium name="The Broad Institute Genome Sequencing Center for Infectious Disease"/>
            <person name="Wu L."/>
            <person name="Ma J."/>
        </authorList>
    </citation>
    <scope>NUCLEOTIDE SEQUENCE [LARGE SCALE GENOMIC DNA]</scope>
    <source>
        <strain evidence="2">CCM 8937</strain>
    </source>
</reference>
<proteinExistence type="predicted"/>
<dbReference type="PROSITE" id="PS51257">
    <property type="entry name" value="PROKAR_LIPOPROTEIN"/>
    <property type="match status" value="1"/>
</dbReference>
<gene>
    <name evidence="1" type="ORF">ACFQ4R_05030</name>
</gene>
<dbReference type="RefSeq" id="WP_125651065.1">
    <property type="nucleotide sequence ID" value="NZ_JBHTOH010000031.1"/>
</dbReference>
<accession>A0ABW4BN00</accession>
<evidence type="ECO:0000313" key="1">
    <source>
        <dbReference type="EMBL" id="MFD1410975.1"/>
    </source>
</evidence>
<dbReference type="Proteomes" id="UP001597191">
    <property type="component" value="Unassembled WGS sequence"/>
</dbReference>
<dbReference type="EMBL" id="JBHTOH010000031">
    <property type="protein sequence ID" value="MFD1410975.1"/>
    <property type="molecule type" value="Genomic_DNA"/>
</dbReference>
<keyword evidence="1" id="KW-0449">Lipoprotein</keyword>
<evidence type="ECO:0000313" key="2">
    <source>
        <dbReference type="Proteomes" id="UP001597191"/>
    </source>
</evidence>
<comment type="caution">
    <text evidence="1">The sequence shown here is derived from an EMBL/GenBank/DDBJ whole genome shotgun (WGS) entry which is preliminary data.</text>
</comment>
<organism evidence="1 2">
    <name type="scientific">Lapidilactobacillus gannanensis</name>
    <dbReference type="NCBI Taxonomy" id="2486002"/>
    <lineage>
        <taxon>Bacteria</taxon>
        <taxon>Bacillati</taxon>
        <taxon>Bacillota</taxon>
        <taxon>Bacilli</taxon>
        <taxon>Lactobacillales</taxon>
        <taxon>Lactobacillaceae</taxon>
        <taxon>Lapidilactobacillus</taxon>
    </lineage>
</organism>
<name>A0ABW4BN00_9LACO</name>
<protein>
    <submittedName>
        <fullName evidence="1">Lipoprotein</fullName>
    </submittedName>
</protein>
<keyword evidence="2" id="KW-1185">Reference proteome</keyword>